<keyword evidence="3" id="KW-1185">Reference proteome</keyword>
<accession>A0A2K2BR54</accession>
<evidence type="ECO:0008006" key="4">
    <source>
        <dbReference type="Google" id="ProtNLM"/>
    </source>
</evidence>
<gene>
    <name evidence="2" type="ORF">POPTR_001G021700</name>
</gene>
<dbReference type="Proteomes" id="UP000006729">
    <property type="component" value="Chromosome 1"/>
</dbReference>
<organism evidence="2 3">
    <name type="scientific">Populus trichocarpa</name>
    <name type="common">Western balsam poplar</name>
    <name type="synonym">Populus balsamifera subsp. trichocarpa</name>
    <dbReference type="NCBI Taxonomy" id="3694"/>
    <lineage>
        <taxon>Eukaryota</taxon>
        <taxon>Viridiplantae</taxon>
        <taxon>Streptophyta</taxon>
        <taxon>Embryophyta</taxon>
        <taxon>Tracheophyta</taxon>
        <taxon>Spermatophyta</taxon>
        <taxon>Magnoliopsida</taxon>
        <taxon>eudicotyledons</taxon>
        <taxon>Gunneridae</taxon>
        <taxon>Pentapetalae</taxon>
        <taxon>rosids</taxon>
        <taxon>fabids</taxon>
        <taxon>Malpighiales</taxon>
        <taxon>Salicaceae</taxon>
        <taxon>Saliceae</taxon>
        <taxon>Populus</taxon>
    </lineage>
</organism>
<dbReference type="InParanoid" id="A0A2K2BR54"/>
<evidence type="ECO:0000313" key="3">
    <source>
        <dbReference type="Proteomes" id="UP000006729"/>
    </source>
</evidence>
<proteinExistence type="predicted"/>
<name>A0A2K2BR54_POPTR</name>
<evidence type="ECO:0000313" key="2">
    <source>
        <dbReference type="EMBL" id="PNT52261.1"/>
    </source>
</evidence>
<feature type="region of interest" description="Disordered" evidence="1">
    <location>
        <begin position="38"/>
        <end position="62"/>
    </location>
</feature>
<dbReference type="AlphaFoldDB" id="A0A2K2BR54"/>
<reference evidence="2 3" key="1">
    <citation type="journal article" date="2006" name="Science">
        <title>The genome of black cottonwood, Populus trichocarpa (Torr. &amp; Gray).</title>
        <authorList>
            <person name="Tuskan G.A."/>
            <person name="Difazio S."/>
            <person name="Jansson S."/>
            <person name="Bohlmann J."/>
            <person name="Grigoriev I."/>
            <person name="Hellsten U."/>
            <person name="Putnam N."/>
            <person name="Ralph S."/>
            <person name="Rombauts S."/>
            <person name="Salamov A."/>
            <person name="Schein J."/>
            <person name="Sterck L."/>
            <person name="Aerts A."/>
            <person name="Bhalerao R.R."/>
            <person name="Bhalerao R.P."/>
            <person name="Blaudez D."/>
            <person name="Boerjan W."/>
            <person name="Brun A."/>
            <person name="Brunner A."/>
            <person name="Busov V."/>
            <person name="Campbell M."/>
            <person name="Carlson J."/>
            <person name="Chalot M."/>
            <person name="Chapman J."/>
            <person name="Chen G.L."/>
            <person name="Cooper D."/>
            <person name="Coutinho P.M."/>
            <person name="Couturier J."/>
            <person name="Covert S."/>
            <person name="Cronk Q."/>
            <person name="Cunningham R."/>
            <person name="Davis J."/>
            <person name="Degroeve S."/>
            <person name="Dejardin A."/>
            <person name="Depamphilis C."/>
            <person name="Detter J."/>
            <person name="Dirks B."/>
            <person name="Dubchak I."/>
            <person name="Duplessis S."/>
            <person name="Ehlting J."/>
            <person name="Ellis B."/>
            <person name="Gendler K."/>
            <person name="Goodstein D."/>
            <person name="Gribskov M."/>
            <person name="Grimwood J."/>
            <person name="Groover A."/>
            <person name="Gunter L."/>
            <person name="Hamberger B."/>
            <person name="Heinze B."/>
            <person name="Helariutta Y."/>
            <person name="Henrissat B."/>
            <person name="Holligan D."/>
            <person name="Holt R."/>
            <person name="Huang W."/>
            <person name="Islam-Faridi N."/>
            <person name="Jones S."/>
            <person name="Jones-Rhoades M."/>
            <person name="Jorgensen R."/>
            <person name="Joshi C."/>
            <person name="Kangasjarvi J."/>
            <person name="Karlsson J."/>
            <person name="Kelleher C."/>
            <person name="Kirkpatrick R."/>
            <person name="Kirst M."/>
            <person name="Kohler A."/>
            <person name="Kalluri U."/>
            <person name="Larimer F."/>
            <person name="Leebens-Mack J."/>
            <person name="Leple J.C."/>
            <person name="Locascio P."/>
            <person name="Lou Y."/>
            <person name="Lucas S."/>
            <person name="Martin F."/>
            <person name="Montanini B."/>
            <person name="Napoli C."/>
            <person name="Nelson D.R."/>
            <person name="Nelson C."/>
            <person name="Nieminen K."/>
            <person name="Nilsson O."/>
            <person name="Pereda V."/>
            <person name="Peter G."/>
            <person name="Philippe R."/>
            <person name="Pilate G."/>
            <person name="Poliakov A."/>
            <person name="Razumovskaya J."/>
            <person name="Richardson P."/>
            <person name="Rinaldi C."/>
            <person name="Ritland K."/>
            <person name="Rouze P."/>
            <person name="Ryaboy D."/>
            <person name="Schmutz J."/>
            <person name="Schrader J."/>
            <person name="Segerman B."/>
            <person name="Shin H."/>
            <person name="Siddiqui A."/>
            <person name="Sterky F."/>
            <person name="Terry A."/>
            <person name="Tsai C.J."/>
            <person name="Uberbacher E."/>
            <person name="Unneberg P."/>
            <person name="Vahala J."/>
            <person name="Wall K."/>
            <person name="Wessler S."/>
            <person name="Yang G."/>
            <person name="Yin T."/>
            <person name="Douglas C."/>
            <person name="Marra M."/>
            <person name="Sandberg G."/>
            <person name="Van de Peer Y."/>
            <person name="Rokhsar D."/>
        </authorList>
    </citation>
    <scope>NUCLEOTIDE SEQUENCE [LARGE SCALE GENOMIC DNA]</scope>
    <source>
        <strain evidence="3">cv. Nisqually</strain>
    </source>
</reference>
<evidence type="ECO:0000256" key="1">
    <source>
        <dbReference type="SAM" id="MobiDB-lite"/>
    </source>
</evidence>
<protein>
    <recommendedName>
        <fullName evidence="4">AMP-binding enzyme C-terminal domain-containing protein</fullName>
    </recommendedName>
</protein>
<feature type="compositionally biased region" description="Polar residues" evidence="1">
    <location>
        <begin position="41"/>
        <end position="57"/>
    </location>
</feature>
<sequence length="72" mass="7873">MVPMRVEFMAELPKTSTGNIQKLQLMGLAQNFVVTEKLPSKKTTGSSQPSASGQVNTEVPGYAQRLLPRLKL</sequence>
<dbReference type="EMBL" id="CM009290">
    <property type="protein sequence ID" value="PNT52261.1"/>
    <property type="molecule type" value="Genomic_DNA"/>
</dbReference>